<proteinExistence type="predicted"/>
<reference evidence="1 2" key="1">
    <citation type="submission" date="2023-12" db="EMBL/GenBank/DDBJ databases">
        <title>Baltic Sea Cyanobacteria.</title>
        <authorList>
            <person name="Delbaje E."/>
            <person name="Fewer D.P."/>
            <person name="Shishido T.K."/>
        </authorList>
    </citation>
    <scope>NUCLEOTIDE SEQUENCE [LARGE SCALE GENOMIC DNA]</scope>
    <source>
        <strain evidence="1 2">UHCC 0281</strain>
    </source>
</reference>
<gene>
    <name evidence="1" type="ORF">VB739_01210</name>
</gene>
<comment type="caution">
    <text evidence="1">The sequence shown here is derived from an EMBL/GenBank/DDBJ whole genome shotgun (WGS) entry which is preliminary data.</text>
</comment>
<keyword evidence="2" id="KW-1185">Reference proteome</keyword>
<sequence>MNRVGGAGTLNRNVNANLNRNVNVNRNLNRSVNVNRNWTRAANVNAFGVRPGWARPGWGVARPWNHGWYGGWATPSWGWWGARAATWGVATLATASIINSAVDAAVASSQTVIVVPNTEYQLLFGTVQPTGTSTVAFDVSANGSVYQLSADCQSGLLNGQVPGNAQEAELLNAACQVAFGTAS</sequence>
<accession>A0ABU5SRV2</accession>
<dbReference type="EMBL" id="JAYGHY010000002">
    <property type="protein sequence ID" value="MEA5441168.1"/>
    <property type="molecule type" value="Genomic_DNA"/>
</dbReference>
<organism evidence="1 2">
    <name type="scientific">Cyanobium gracile UHCC 0281</name>
    <dbReference type="NCBI Taxonomy" id="3110309"/>
    <lineage>
        <taxon>Bacteria</taxon>
        <taxon>Bacillati</taxon>
        <taxon>Cyanobacteriota</taxon>
        <taxon>Cyanophyceae</taxon>
        <taxon>Synechococcales</taxon>
        <taxon>Prochlorococcaceae</taxon>
        <taxon>Cyanobium</taxon>
    </lineage>
</organism>
<evidence type="ECO:0000313" key="2">
    <source>
        <dbReference type="Proteomes" id="UP001302329"/>
    </source>
</evidence>
<evidence type="ECO:0000313" key="1">
    <source>
        <dbReference type="EMBL" id="MEA5441168.1"/>
    </source>
</evidence>
<protein>
    <submittedName>
        <fullName evidence="1">Uncharacterized protein</fullName>
    </submittedName>
</protein>
<dbReference type="Proteomes" id="UP001302329">
    <property type="component" value="Unassembled WGS sequence"/>
</dbReference>
<name>A0ABU5SRV2_9CYAN</name>
<dbReference type="RefSeq" id="WP_323355321.1">
    <property type="nucleotide sequence ID" value="NZ_JAYGHY010000002.1"/>
</dbReference>